<feature type="domain" description="Peptidase M12A" evidence="9">
    <location>
        <begin position="1"/>
        <end position="139"/>
    </location>
</feature>
<evidence type="ECO:0000313" key="11">
    <source>
        <dbReference type="EMBL" id="JAS10336.1"/>
    </source>
</evidence>
<gene>
    <name evidence="11" type="ORF">g.32242</name>
    <name evidence="10" type="ORF">g.32244</name>
</gene>
<feature type="non-terminal residue" evidence="10">
    <location>
        <position position="1"/>
    </location>
</feature>
<evidence type="ECO:0000256" key="2">
    <source>
        <dbReference type="ARBA" id="ARBA00022723"/>
    </source>
</evidence>
<evidence type="ECO:0000259" key="9">
    <source>
        <dbReference type="PROSITE" id="PS51864"/>
    </source>
</evidence>
<dbReference type="GO" id="GO:0004222">
    <property type="term" value="F:metalloendopeptidase activity"/>
    <property type="evidence" value="ECO:0007669"/>
    <property type="project" value="UniProtKB-UniRule"/>
</dbReference>
<name>A0A1B6C6E5_9HEMI</name>
<comment type="cofactor">
    <cofactor evidence="6 7">
        <name>Zn(2+)</name>
        <dbReference type="ChEBI" id="CHEBI:29105"/>
    </cofactor>
    <text evidence="6 7">Binds 1 zinc ion per subunit.</text>
</comment>
<dbReference type="GO" id="GO:0008270">
    <property type="term" value="F:zinc ion binding"/>
    <property type="evidence" value="ECO:0007669"/>
    <property type="project" value="UniProtKB-UniRule"/>
</dbReference>
<evidence type="ECO:0000256" key="4">
    <source>
        <dbReference type="ARBA" id="ARBA00022833"/>
    </source>
</evidence>
<feature type="binding site" evidence="6">
    <location>
        <position position="26"/>
    </location>
    <ligand>
        <name>Zn(2+)</name>
        <dbReference type="ChEBI" id="CHEBI:29105"/>
        <note>catalytic</note>
    </ligand>
</feature>
<reference evidence="10" key="1">
    <citation type="submission" date="2015-12" db="EMBL/GenBank/DDBJ databases">
        <title>De novo transcriptome assembly of four potential Pierce s Disease insect vectors from Arizona vineyards.</title>
        <authorList>
            <person name="Tassone E.E."/>
        </authorList>
    </citation>
    <scope>NUCLEOTIDE SEQUENCE</scope>
</reference>
<comment type="caution">
    <text evidence="6">Lacks conserved residue(s) required for the propagation of feature annotation.</text>
</comment>
<accession>A0A1B6C6E5</accession>
<evidence type="ECO:0000256" key="6">
    <source>
        <dbReference type="PROSITE-ProRule" id="PRU01211"/>
    </source>
</evidence>
<keyword evidence="8" id="KW-0175">Coiled coil</keyword>
<keyword evidence="1 6" id="KW-0645">Protease</keyword>
<organism evidence="10">
    <name type="scientific">Clastoptera arizonana</name>
    <name type="common">Arizona spittle bug</name>
    <dbReference type="NCBI Taxonomy" id="38151"/>
    <lineage>
        <taxon>Eukaryota</taxon>
        <taxon>Metazoa</taxon>
        <taxon>Ecdysozoa</taxon>
        <taxon>Arthropoda</taxon>
        <taxon>Hexapoda</taxon>
        <taxon>Insecta</taxon>
        <taxon>Pterygota</taxon>
        <taxon>Neoptera</taxon>
        <taxon>Paraneoptera</taxon>
        <taxon>Hemiptera</taxon>
        <taxon>Auchenorrhyncha</taxon>
        <taxon>Cercopoidea</taxon>
        <taxon>Clastopteridae</taxon>
        <taxon>Clastoptera</taxon>
    </lineage>
</organism>
<dbReference type="InterPro" id="IPR024079">
    <property type="entry name" value="MetalloPept_cat_dom_sf"/>
</dbReference>
<dbReference type="EC" id="3.4.24.-" evidence="7"/>
<evidence type="ECO:0000256" key="7">
    <source>
        <dbReference type="RuleBase" id="RU361183"/>
    </source>
</evidence>
<evidence type="ECO:0000256" key="1">
    <source>
        <dbReference type="ARBA" id="ARBA00022670"/>
    </source>
</evidence>
<feature type="active site" evidence="6">
    <location>
        <position position="27"/>
    </location>
</feature>
<protein>
    <recommendedName>
        <fullName evidence="7">Metalloendopeptidase</fullName>
        <ecNumber evidence="7">3.4.24.-</ecNumber>
    </recommendedName>
</protein>
<keyword evidence="2 6" id="KW-0479">Metal-binding</keyword>
<evidence type="ECO:0000313" key="10">
    <source>
        <dbReference type="EMBL" id="JAS09076.1"/>
    </source>
</evidence>
<dbReference type="PRINTS" id="PR00480">
    <property type="entry name" value="ASTACIN"/>
</dbReference>
<sequence length="327" mass="38527">SVGRQGGPQVLHLGDHCFTSIGIPMHELMHALGFIHEHMRPDRDKYVYINYSNIKPEFVNNFRIVKFGIVPTALKFYYDFQSLMHYKLCAMTNNSWPTIVPKVNMNANSSHLNMNIKDQLDKVEEYKEKMKQDYLIRATENNKILQKLGFNIEQDLPIIVDKYFNHLCENEINYSDYATVLLDQLETNKAIKEVKRKINSVHSLCQEFQKEEINLKRQVEKAQKVMEAMQDEANECEIKYLKLQSKRQNQVEDKDKLFNIASNYENIQDLEKRKQEIKEKILETTSKLQKYRELPPDLDEAKEKIEITKKMAEDLDNKMKILVSSTK</sequence>
<dbReference type="PANTHER" id="PTHR10127:SF780">
    <property type="entry name" value="METALLOENDOPEPTIDASE"/>
    <property type="match status" value="1"/>
</dbReference>
<evidence type="ECO:0000256" key="3">
    <source>
        <dbReference type="ARBA" id="ARBA00022801"/>
    </source>
</evidence>
<dbReference type="EMBL" id="GEDC01026962">
    <property type="protein sequence ID" value="JAS10336.1"/>
    <property type="molecule type" value="Transcribed_RNA"/>
</dbReference>
<keyword evidence="5 6" id="KW-0482">Metalloprotease</keyword>
<feature type="coiled-coil region" evidence="8">
    <location>
        <begin position="191"/>
        <end position="318"/>
    </location>
</feature>
<dbReference type="InterPro" id="IPR001506">
    <property type="entry name" value="Peptidase_M12A"/>
</dbReference>
<evidence type="ECO:0000256" key="8">
    <source>
        <dbReference type="SAM" id="Coils"/>
    </source>
</evidence>
<dbReference type="GO" id="GO:0006508">
    <property type="term" value="P:proteolysis"/>
    <property type="evidence" value="ECO:0007669"/>
    <property type="project" value="UniProtKB-KW"/>
</dbReference>
<dbReference type="Gene3D" id="3.40.390.10">
    <property type="entry name" value="Collagenase (Catalytic Domain)"/>
    <property type="match status" value="1"/>
</dbReference>
<evidence type="ECO:0000256" key="5">
    <source>
        <dbReference type="ARBA" id="ARBA00023049"/>
    </source>
</evidence>
<keyword evidence="3 6" id="KW-0378">Hydrolase</keyword>
<dbReference type="SUPFAM" id="SSF55486">
    <property type="entry name" value="Metalloproteases ('zincins'), catalytic domain"/>
    <property type="match status" value="1"/>
</dbReference>
<dbReference type="PANTHER" id="PTHR10127">
    <property type="entry name" value="DISCOIDIN, CUB, EGF, LAMININ , AND ZINC METALLOPROTEASE DOMAIN CONTAINING"/>
    <property type="match status" value="1"/>
</dbReference>
<dbReference type="AlphaFoldDB" id="A0A1B6C6E5"/>
<feature type="binding site" evidence="6">
    <location>
        <position position="30"/>
    </location>
    <ligand>
        <name>Zn(2+)</name>
        <dbReference type="ChEBI" id="CHEBI:29105"/>
        <note>catalytic</note>
    </ligand>
</feature>
<proteinExistence type="predicted"/>
<dbReference type="PROSITE" id="PS51864">
    <property type="entry name" value="ASTACIN"/>
    <property type="match status" value="1"/>
</dbReference>
<dbReference type="EMBL" id="GEDC01028222">
    <property type="protein sequence ID" value="JAS09076.1"/>
    <property type="molecule type" value="Transcribed_RNA"/>
</dbReference>
<keyword evidence="4 6" id="KW-0862">Zinc</keyword>
<feature type="binding site" evidence="6">
    <location>
        <position position="36"/>
    </location>
    <ligand>
        <name>Zn(2+)</name>
        <dbReference type="ChEBI" id="CHEBI:29105"/>
        <note>catalytic</note>
    </ligand>
</feature>
<dbReference type="Pfam" id="PF01400">
    <property type="entry name" value="Astacin"/>
    <property type="match status" value="1"/>
</dbReference>